<dbReference type="EMBL" id="FXUI01000005">
    <property type="protein sequence ID" value="SMP69338.1"/>
    <property type="molecule type" value="Genomic_DNA"/>
</dbReference>
<accession>A0ABY1QFP4</accession>
<reference evidence="1 2" key="1">
    <citation type="submission" date="2017-05" db="EMBL/GenBank/DDBJ databases">
        <authorList>
            <person name="Varghese N."/>
            <person name="Submissions S."/>
        </authorList>
    </citation>
    <scope>NUCLEOTIDE SEQUENCE [LARGE SCALE GENOMIC DNA]</scope>
    <source>
        <strain evidence="1 2">SM16</strain>
    </source>
</reference>
<name>A0ABY1QFP4_9SPHN</name>
<keyword evidence="2" id="KW-1185">Reference proteome</keyword>
<evidence type="ECO:0000313" key="1">
    <source>
        <dbReference type="EMBL" id="SMP69338.1"/>
    </source>
</evidence>
<organism evidence="1 2">
    <name type="scientific">Novosphingobium panipatense</name>
    <dbReference type="NCBI Taxonomy" id="428991"/>
    <lineage>
        <taxon>Bacteria</taxon>
        <taxon>Pseudomonadati</taxon>
        <taxon>Pseudomonadota</taxon>
        <taxon>Alphaproteobacteria</taxon>
        <taxon>Sphingomonadales</taxon>
        <taxon>Sphingomonadaceae</taxon>
        <taxon>Novosphingobium</taxon>
    </lineage>
</organism>
<dbReference type="Proteomes" id="UP001157910">
    <property type="component" value="Unassembled WGS sequence"/>
</dbReference>
<sequence length="53" mass="6060">MKAATDFEALARRLTVRAAAAATARVTALRLVRQQDERHWRRANLLWPLFGRG</sequence>
<protein>
    <submittedName>
        <fullName evidence="1">Uncharacterized protein</fullName>
    </submittedName>
</protein>
<proteinExistence type="predicted"/>
<comment type="caution">
    <text evidence="1">The sequence shown here is derived from an EMBL/GenBank/DDBJ whole genome shotgun (WGS) entry which is preliminary data.</text>
</comment>
<gene>
    <name evidence="1" type="ORF">SAMN06296065_10585</name>
</gene>
<evidence type="ECO:0000313" key="2">
    <source>
        <dbReference type="Proteomes" id="UP001157910"/>
    </source>
</evidence>
<dbReference type="RefSeq" id="WP_158250613.1">
    <property type="nucleotide sequence ID" value="NZ_FXUI01000005.1"/>
</dbReference>